<dbReference type="Gene3D" id="3.40.225.10">
    <property type="entry name" value="Class II aldolase/adducin N-terminal domain"/>
    <property type="match status" value="1"/>
</dbReference>
<dbReference type="GO" id="GO:0005856">
    <property type="term" value="C:cytoskeleton"/>
    <property type="evidence" value="ECO:0007669"/>
    <property type="project" value="TreeGrafter"/>
</dbReference>
<dbReference type="SUPFAM" id="SSF53639">
    <property type="entry name" value="AraD/HMP-PK domain-like"/>
    <property type="match status" value="1"/>
</dbReference>
<organism evidence="2 3">
    <name type="scientific">Achlya hypogyna</name>
    <name type="common">Oomycete</name>
    <name type="synonym">Protoachlya hypogyna</name>
    <dbReference type="NCBI Taxonomy" id="1202772"/>
    <lineage>
        <taxon>Eukaryota</taxon>
        <taxon>Sar</taxon>
        <taxon>Stramenopiles</taxon>
        <taxon>Oomycota</taxon>
        <taxon>Saprolegniomycetes</taxon>
        <taxon>Saprolegniales</taxon>
        <taxon>Achlyaceae</taxon>
        <taxon>Achlya</taxon>
    </lineage>
</organism>
<dbReference type="InterPro" id="IPR051017">
    <property type="entry name" value="Aldolase-II_Adducin_sf"/>
</dbReference>
<comment type="caution">
    <text evidence="2">The sequence shown here is derived from an EMBL/GenBank/DDBJ whole genome shotgun (WGS) entry which is preliminary data.</text>
</comment>
<dbReference type="PANTHER" id="PTHR10672">
    <property type="entry name" value="ADDUCIN"/>
    <property type="match status" value="1"/>
</dbReference>
<name>A0A1V9YPB8_ACHHY</name>
<proteinExistence type="predicted"/>
<dbReference type="InterPro" id="IPR001303">
    <property type="entry name" value="Aldolase_II/adducin_N"/>
</dbReference>
<evidence type="ECO:0000313" key="2">
    <source>
        <dbReference type="EMBL" id="OQR87565.1"/>
    </source>
</evidence>
<protein>
    <recommendedName>
        <fullName evidence="1">Class II aldolase/adducin N-terminal domain-containing protein</fullName>
    </recommendedName>
</protein>
<sequence>MATFGIPAAKSEPAIREDLAAACRIFASYGWANYLLANQHLSLRLPGATTSVVTFFINPPGVPFGDVTASVLVRVHVHVHPEGHVEVRGLASEDFLAAIDLHVQLHLRHATNDDLQCFFQAQTIPCAAVACMNCGVLPICQASCFALQGGAVGWPGVDIDECPISTTHRVVLSQAFGTLTAGRAAAEAFHYMFYTTSACEMQVGACAAQLRHLSFPPEAVAITHFATTMEPFQRQGLGHDIFEALRRSLPLNYRN</sequence>
<dbReference type="Proteomes" id="UP000243579">
    <property type="component" value="Unassembled WGS sequence"/>
</dbReference>
<dbReference type="EMBL" id="JNBR01001431">
    <property type="protein sequence ID" value="OQR87565.1"/>
    <property type="molecule type" value="Genomic_DNA"/>
</dbReference>
<dbReference type="PANTHER" id="PTHR10672:SF3">
    <property type="entry name" value="PROTEIN HU-LI TAI SHAO"/>
    <property type="match status" value="1"/>
</dbReference>
<dbReference type="Pfam" id="PF00596">
    <property type="entry name" value="Aldolase_II"/>
    <property type="match status" value="1"/>
</dbReference>
<dbReference type="GO" id="GO:0051015">
    <property type="term" value="F:actin filament binding"/>
    <property type="evidence" value="ECO:0007669"/>
    <property type="project" value="TreeGrafter"/>
</dbReference>
<dbReference type="InterPro" id="IPR036409">
    <property type="entry name" value="Aldolase_II/adducin_N_sf"/>
</dbReference>
<feature type="domain" description="Class II aldolase/adducin N-terminal" evidence="1">
    <location>
        <begin position="17"/>
        <end position="203"/>
    </location>
</feature>
<keyword evidence="3" id="KW-1185">Reference proteome</keyword>
<dbReference type="OrthoDB" id="3238794at2759"/>
<dbReference type="STRING" id="1202772.A0A1V9YPB8"/>
<evidence type="ECO:0000259" key="1">
    <source>
        <dbReference type="SMART" id="SM01007"/>
    </source>
</evidence>
<accession>A0A1V9YPB8</accession>
<dbReference type="AlphaFoldDB" id="A0A1V9YPB8"/>
<reference evidence="2 3" key="1">
    <citation type="journal article" date="2014" name="Genome Biol. Evol.">
        <title>The secreted proteins of Achlya hypogyna and Thraustotheca clavata identify the ancestral oomycete secretome and reveal gene acquisitions by horizontal gene transfer.</title>
        <authorList>
            <person name="Misner I."/>
            <person name="Blouin N."/>
            <person name="Leonard G."/>
            <person name="Richards T.A."/>
            <person name="Lane C.E."/>
        </authorList>
    </citation>
    <scope>NUCLEOTIDE SEQUENCE [LARGE SCALE GENOMIC DNA]</scope>
    <source>
        <strain evidence="2 3">ATCC 48635</strain>
    </source>
</reference>
<dbReference type="SMART" id="SM01007">
    <property type="entry name" value="Aldolase_II"/>
    <property type="match status" value="1"/>
</dbReference>
<evidence type="ECO:0000313" key="3">
    <source>
        <dbReference type="Proteomes" id="UP000243579"/>
    </source>
</evidence>
<gene>
    <name evidence="2" type="ORF">ACHHYP_08464</name>
</gene>